<name>E2BTP3_HARSA</name>
<evidence type="ECO:0000313" key="1">
    <source>
        <dbReference type="EMBL" id="EFN80938.1"/>
    </source>
</evidence>
<evidence type="ECO:0000313" key="2">
    <source>
        <dbReference type="Proteomes" id="UP000008237"/>
    </source>
</evidence>
<dbReference type="InParanoid" id="E2BTP3"/>
<organism evidence="2">
    <name type="scientific">Harpegnathos saltator</name>
    <name type="common">Jerdon's jumping ant</name>
    <dbReference type="NCBI Taxonomy" id="610380"/>
    <lineage>
        <taxon>Eukaryota</taxon>
        <taxon>Metazoa</taxon>
        <taxon>Ecdysozoa</taxon>
        <taxon>Arthropoda</taxon>
        <taxon>Hexapoda</taxon>
        <taxon>Insecta</taxon>
        <taxon>Pterygota</taxon>
        <taxon>Neoptera</taxon>
        <taxon>Endopterygota</taxon>
        <taxon>Hymenoptera</taxon>
        <taxon>Apocrita</taxon>
        <taxon>Aculeata</taxon>
        <taxon>Formicoidea</taxon>
        <taxon>Formicidae</taxon>
        <taxon>Ponerinae</taxon>
        <taxon>Ponerini</taxon>
        <taxon>Harpegnathos</taxon>
    </lineage>
</organism>
<keyword evidence="2" id="KW-1185">Reference proteome</keyword>
<dbReference type="Proteomes" id="UP000008237">
    <property type="component" value="Unassembled WGS sequence"/>
</dbReference>
<dbReference type="EMBL" id="GL450483">
    <property type="protein sequence ID" value="EFN80938.1"/>
    <property type="molecule type" value="Genomic_DNA"/>
</dbReference>
<dbReference type="OrthoDB" id="7615572at2759"/>
<sequence>MEDFAQTERELLEQSTHLNSREVYDAWVQKCDKCIRCLEEQNAKSTVLEHVRSAMERHNNLKSLPELQRAWRLPELWHLSGSRSSNSQYWASAAKYLTTRDSEVIPNTDARPMPALPNIWLFGTLAQQWPSAGNGALAMEHWQWSTVNGAQAQHWSCIPYTLTDNYRCR</sequence>
<reference evidence="1 2" key="1">
    <citation type="journal article" date="2010" name="Science">
        <title>Genomic comparison of the ants Camponotus floridanus and Harpegnathos saltator.</title>
        <authorList>
            <person name="Bonasio R."/>
            <person name="Zhang G."/>
            <person name="Ye C."/>
            <person name="Mutti N.S."/>
            <person name="Fang X."/>
            <person name="Qin N."/>
            <person name="Donahue G."/>
            <person name="Yang P."/>
            <person name="Li Q."/>
            <person name="Li C."/>
            <person name="Zhang P."/>
            <person name="Huang Z."/>
            <person name="Berger S.L."/>
            <person name="Reinberg D."/>
            <person name="Wang J."/>
            <person name="Liebig J."/>
        </authorList>
    </citation>
    <scope>NUCLEOTIDE SEQUENCE [LARGE SCALE GENOMIC DNA]</scope>
    <source>
        <strain evidence="1 2">R22 G/1</strain>
    </source>
</reference>
<dbReference type="AlphaFoldDB" id="E2BTP3"/>
<protein>
    <submittedName>
        <fullName evidence="1">Uncharacterized protein</fullName>
    </submittedName>
</protein>
<proteinExistence type="predicted"/>
<accession>E2BTP3</accession>
<gene>
    <name evidence="1" type="ORF">EAI_15130</name>
</gene>